<evidence type="ECO:0000313" key="2">
    <source>
        <dbReference type="Proteomes" id="UP001159363"/>
    </source>
</evidence>
<evidence type="ECO:0000313" key="1">
    <source>
        <dbReference type="EMBL" id="KAJ8898323.1"/>
    </source>
</evidence>
<organism evidence="1 2">
    <name type="scientific">Dryococelus australis</name>
    <dbReference type="NCBI Taxonomy" id="614101"/>
    <lineage>
        <taxon>Eukaryota</taxon>
        <taxon>Metazoa</taxon>
        <taxon>Ecdysozoa</taxon>
        <taxon>Arthropoda</taxon>
        <taxon>Hexapoda</taxon>
        <taxon>Insecta</taxon>
        <taxon>Pterygota</taxon>
        <taxon>Neoptera</taxon>
        <taxon>Polyneoptera</taxon>
        <taxon>Phasmatodea</taxon>
        <taxon>Verophasmatodea</taxon>
        <taxon>Anareolatae</taxon>
        <taxon>Phasmatidae</taxon>
        <taxon>Eurycanthinae</taxon>
        <taxon>Dryococelus</taxon>
    </lineage>
</organism>
<name>A0ABQ9INQ2_9NEOP</name>
<comment type="caution">
    <text evidence="1">The sequence shown here is derived from an EMBL/GenBank/DDBJ whole genome shotgun (WGS) entry which is preliminary data.</text>
</comment>
<protein>
    <submittedName>
        <fullName evidence="1">Uncharacterized protein</fullName>
    </submittedName>
</protein>
<dbReference type="EMBL" id="JARBHB010000001">
    <property type="protein sequence ID" value="KAJ8898323.1"/>
    <property type="molecule type" value="Genomic_DNA"/>
</dbReference>
<proteinExistence type="predicted"/>
<reference evidence="1 2" key="1">
    <citation type="submission" date="2023-02" db="EMBL/GenBank/DDBJ databases">
        <title>LHISI_Scaffold_Assembly.</title>
        <authorList>
            <person name="Stuart O.P."/>
            <person name="Cleave R."/>
            <person name="Magrath M.J.L."/>
            <person name="Mikheyev A.S."/>
        </authorList>
    </citation>
    <scope>NUCLEOTIDE SEQUENCE [LARGE SCALE GENOMIC DNA]</scope>
    <source>
        <strain evidence="1">Daus_M_001</strain>
        <tissue evidence="1">Leg muscle</tissue>
    </source>
</reference>
<gene>
    <name evidence="1" type="ORF">PR048_003683</name>
</gene>
<sequence length="115" mass="13520">MLKKNELRKPPKPGAKTVQRQSLVDPNKILLPPLHIKIGLMKQYVKALRKDGSVLKISAASFLDSHLDYCPENLGAMSERFHRDIKEKERRYHRRWNVSMITDYCWMLKREGLFA</sequence>
<keyword evidence="2" id="KW-1185">Reference proteome</keyword>
<dbReference type="PANTHER" id="PTHR46114">
    <property type="entry name" value="APPLE DOMAIN-CONTAINING PROTEIN"/>
    <property type="match status" value="1"/>
</dbReference>
<accession>A0ABQ9INQ2</accession>
<dbReference type="Proteomes" id="UP001159363">
    <property type="component" value="Chromosome 1"/>
</dbReference>
<dbReference type="PANTHER" id="PTHR46114:SF1">
    <property type="entry name" value="ZAD DOMAIN-CONTAINING PROTEIN"/>
    <property type="match status" value="1"/>
</dbReference>